<comment type="caution">
    <text evidence="3">The sequence shown here is derived from an EMBL/GenBank/DDBJ whole genome shotgun (WGS) entry which is preliminary data.</text>
</comment>
<name>A0A2G2XA06_CAPBA</name>
<dbReference type="SMART" id="SM01054">
    <property type="entry name" value="CaM_binding"/>
    <property type="match status" value="1"/>
</dbReference>
<keyword evidence="4" id="KW-1185">Reference proteome</keyword>
<evidence type="ECO:0000313" key="4">
    <source>
        <dbReference type="Proteomes" id="UP000224567"/>
    </source>
</evidence>
<reference evidence="3 4" key="1">
    <citation type="journal article" date="2017" name="Genome Biol.">
        <title>New reference genome sequences of hot pepper reveal the massive evolution of plant disease-resistance genes by retroduplication.</title>
        <authorList>
            <person name="Kim S."/>
            <person name="Park J."/>
            <person name="Yeom S.I."/>
            <person name="Kim Y.M."/>
            <person name="Seo E."/>
            <person name="Kim K.T."/>
            <person name="Kim M.S."/>
            <person name="Lee J.M."/>
            <person name="Cheong K."/>
            <person name="Shin H.S."/>
            <person name="Kim S.B."/>
            <person name="Han K."/>
            <person name="Lee J."/>
            <person name="Park M."/>
            <person name="Lee H.A."/>
            <person name="Lee H.Y."/>
            <person name="Lee Y."/>
            <person name="Oh S."/>
            <person name="Lee J.H."/>
            <person name="Choi E."/>
            <person name="Choi E."/>
            <person name="Lee S.E."/>
            <person name="Jeon J."/>
            <person name="Kim H."/>
            <person name="Choi G."/>
            <person name="Song H."/>
            <person name="Lee J."/>
            <person name="Lee S.C."/>
            <person name="Kwon J.K."/>
            <person name="Lee H.Y."/>
            <person name="Koo N."/>
            <person name="Hong Y."/>
            <person name="Kim R.W."/>
            <person name="Kang W.H."/>
            <person name="Huh J.H."/>
            <person name="Kang B.C."/>
            <person name="Yang T.J."/>
            <person name="Lee Y.H."/>
            <person name="Bennetzen J.L."/>
            <person name="Choi D."/>
        </authorList>
    </citation>
    <scope>NUCLEOTIDE SEQUENCE [LARGE SCALE GENOMIC DNA]</scope>
    <source>
        <strain evidence="4">cv. PBC81</strain>
    </source>
</reference>
<gene>
    <name evidence="3" type="ORF">CQW23_08643</name>
</gene>
<dbReference type="STRING" id="33114.A0A2G2XA06"/>
<dbReference type="Proteomes" id="UP000224567">
    <property type="component" value="Unassembled WGS sequence"/>
</dbReference>
<accession>A0A2G2XA06</accession>
<evidence type="ECO:0000313" key="3">
    <source>
        <dbReference type="EMBL" id="PHT54181.1"/>
    </source>
</evidence>
<dbReference type="PANTHER" id="PTHR33923:SF3">
    <property type="entry name" value="CALMODULIN BINDING PROTEIN PICBP"/>
    <property type="match status" value="1"/>
</dbReference>
<dbReference type="InterPro" id="IPR012417">
    <property type="entry name" value="CaM-bd_dom_pln"/>
</dbReference>
<evidence type="ECO:0000259" key="2">
    <source>
        <dbReference type="SMART" id="SM01054"/>
    </source>
</evidence>
<dbReference type="OrthoDB" id="1096728at2759"/>
<dbReference type="PANTHER" id="PTHR33923">
    <property type="entry name" value="CALMODULIN-BINDING PROTEIN-RELATED"/>
    <property type="match status" value="1"/>
</dbReference>
<feature type="compositionally biased region" description="Basic and acidic residues" evidence="1">
    <location>
        <begin position="64"/>
        <end position="82"/>
    </location>
</feature>
<protein>
    <recommendedName>
        <fullName evidence="2">Calmodulin-binding domain-containing protein</fullName>
    </recommendedName>
</protein>
<evidence type="ECO:0000256" key="1">
    <source>
        <dbReference type="SAM" id="MobiDB-lite"/>
    </source>
</evidence>
<reference evidence="4" key="2">
    <citation type="journal article" date="2017" name="J. Anim. Genet.">
        <title>Multiple reference genome sequences of hot pepper reveal the massive evolution of plant disease resistance genes by retroduplication.</title>
        <authorList>
            <person name="Kim S."/>
            <person name="Park J."/>
            <person name="Yeom S.-I."/>
            <person name="Kim Y.-M."/>
            <person name="Seo E."/>
            <person name="Kim K.-T."/>
            <person name="Kim M.-S."/>
            <person name="Lee J.M."/>
            <person name="Cheong K."/>
            <person name="Shin H.-S."/>
            <person name="Kim S.-B."/>
            <person name="Han K."/>
            <person name="Lee J."/>
            <person name="Park M."/>
            <person name="Lee H.-A."/>
            <person name="Lee H.-Y."/>
            <person name="Lee Y."/>
            <person name="Oh S."/>
            <person name="Lee J.H."/>
            <person name="Choi E."/>
            <person name="Choi E."/>
            <person name="Lee S.E."/>
            <person name="Jeon J."/>
            <person name="Kim H."/>
            <person name="Choi G."/>
            <person name="Song H."/>
            <person name="Lee J."/>
            <person name="Lee S.-C."/>
            <person name="Kwon J.-K."/>
            <person name="Lee H.-Y."/>
            <person name="Koo N."/>
            <person name="Hong Y."/>
            <person name="Kim R.W."/>
            <person name="Kang W.-H."/>
            <person name="Huh J.H."/>
            <person name="Kang B.-C."/>
            <person name="Yang T.-J."/>
            <person name="Lee Y.-H."/>
            <person name="Bennetzen J.L."/>
            <person name="Choi D."/>
        </authorList>
    </citation>
    <scope>NUCLEOTIDE SEQUENCE [LARGE SCALE GENOMIC DNA]</scope>
    <source>
        <strain evidence="4">cv. PBC81</strain>
    </source>
</reference>
<feature type="region of interest" description="Disordered" evidence="1">
    <location>
        <begin position="41"/>
        <end position="96"/>
    </location>
</feature>
<dbReference type="AlphaFoldDB" id="A0A2G2XA06"/>
<dbReference type="GO" id="GO:0005516">
    <property type="term" value="F:calmodulin binding"/>
    <property type="evidence" value="ECO:0007669"/>
    <property type="project" value="InterPro"/>
</dbReference>
<organism evidence="3 4">
    <name type="scientific">Capsicum baccatum</name>
    <name type="common">Peruvian pepper</name>
    <dbReference type="NCBI Taxonomy" id="33114"/>
    <lineage>
        <taxon>Eukaryota</taxon>
        <taxon>Viridiplantae</taxon>
        <taxon>Streptophyta</taxon>
        <taxon>Embryophyta</taxon>
        <taxon>Tracheophyta</taxon>
        <taxon>Spermatophyta</taxon>
        <taxon>Magnoliopsida</taxon>
        <taxon>eudicotyledons</taxon>
        <taxon>Gunneridae</taxon>
        <taxon>Pentapetalae</taxon>
        <taxon>asterids</taxon>
        <taxon>lamiids</taxon>
        <taxon>Solanales</taxon>
        <taxon>Solanaceae</taxon>
        <taxon>Solanoideae</taxon>
        <taxon>Capsiceae</taxon>
        <taxon>Capsicum</taxon>
    </lineage>
</organism>
<sequence>MSDPKEDNGASKGQADKRSYISMWHMVSQHVLSDVASKVGNELLDGTNDGVEDNKSLTNLDITEDGKMLDKETKDPKEERELPLTTNKPKTQRSKNWSKLKKLILPRISIKGLEKARKFNPWAPQLLPATPNQETEKVDLRHQMADERKKAENGCLIMQCRIWSPR</sequence>
<dbReference type="EMBL" id="MLFT02000003">
    <property type="protein sequence ID" value="PHT54181.1"/>
    <property type="molecule type" value="Genomic_DNA"/>
</dbReference>
<dbReference type="Pfam" id="PF07839">
    <property type="entry name" value="CaM_binding"/>
    <property type="match status" value="1"/>
</dbReference>
<dbReference type="InterPro" id="IPR044681">
    <property type="entry name" value="PICBP-like"/>
</dbReference>
<proteinExistence type="predicted"/>
<feature type="domain" description="Calmodulin-binding" evidence="2">
    <location>
        <begin position="73"/>
        <end position="158"/>
    </location>
</feature>